<dbReference type="EMBL" id="HBUF01199987">
    <property type="protein sequence ID" value="CAG6661562.1"/>
    <property type="molecule type" value="Transcribed_RNA"/>
</dbReference>
<dbReference type="EMBL" id="HBUF01016942">
    <property type="protein sequence ID" value="CAG6610044.1"/>
    <property type="molecule type" value="Transcribed_RNA"/>
</dbReference>
<protein>
    <submittedName>
        <fullName evidence="1">Uncharacterized protein</fullName>
    </submittedName>
</protein>
<dbReference type="EMBL" id="HBUF01628400">
    <property type="protein sequence ID" value="CAG6782652.1"/>
    <property type="molecule type" value="Transcribed_RNA"/>
</dbReference>
<dbReference type="EMBL" id="HBUF01199989">
    <property type="protein sequence ID" value="CAG6661566.1"/>
    <property type="molecule type" value="Transcribed_RNA"/>
</dbReference>
<dbReference type="EMBL" id="HBUF01628397">
    <property type="protein sequence ID" value="CAG6782646.1"/>
    <property type="molecule type" value="Transcribed_RNA"/>
</dbReference>
<reference evidence="1" key="1">
    <citation type="submission" date="2021-05" db="EMBL/GenBank/DDBJ databases">
        <authorList>
            <person name="Alioto T."/>
            <person name="Alioto T."/>
            <person name="Gomez Garrido J."/>
        </authorList>
    </citation>
    <scope>NUCLEOTIDE SEQUENCE</scope>
</reference>
<evidence type="ECO:0000313" key="1">
    <source>
        <dbReference type="EMBL" id="CAG6725880.1"/>
    </source>
</evidence>
<dbReference type="EMBL" id="HBUF01628398">
    <property type="protein sequence ID" value="CAG6782648.1"/>
    <property type="molecule type" value="Transcribed_RNA"/>
</dbReference>
<accession>A0A8D9DRX0</accession>
<dbReference type="EMBL" id="HBUF01016944">
    <property type="protein sequence ID" value="CAG6610048.1"/>
    <property type="molecule type" value="Transcribed_RNA"/>
</dbReference>
<dbReference type="EMBL" id="HBUF01370414">
    <property type="protein sequence ID" value="CAG6725876.1"/>
    <property type="molecule type" value="Transcribed_RNA"/>
</dbReference>
<dbReference type="EMBL" id="HBUF01370415">
    <property type="protein sequence ID" value="CAG6725878.1"/>
    <property type="molecule type" value="Transcribed_RNA"/>
</dbReference>
<dbReference type="EMBL" id="HBUF01199988">
    <property type="protein sequence ID" value="CAG6661564.1"/>
    <property type="molecule type" value="Transcribed_RNA"/>
</dbReference>
<dbReference type="AlphaFoldDB" id="A0A8D9DRX0"/>
<dbReference type="EMBL" id="HBUF01016943">
    <property type="protein sequence ID" value="CAG6610046.1"/>
    <property type="molecule type" value="Transcribed_RNA"/>
</dbReference>
<dbReference type="EMBL" id="HBUF01370416">
    <property type="protein sequence ID" value="CAG6725880.1"/>
    <property type="molecule type" value="Transcribed_RNA"/>
</dbReference>
<organism evidence="1">
    <name type="scientific">Cacopsylla melanoneura</name>
    <dbReference type="NCBI Taxonomy" id="428564"/>
    <lineage>
        <taxon>Eukaryota</taxon>
        <taxon>Metazoa</taxon>
        <taxon>Ecdysozoa</taxon>
        <taxon>Arthropoda</taxon>
        <taxon>Hexapoda</taxon>
        <taxon>Insecta</taxon>
        <taxon>Pterygota</taxon>
        <taxon>Neoptera</taxon>
        <taxon>Paraneoptera</taxon>
        <taxon>Hemiptera</taxon>
        <taxon>Sternorrhyncha</taxon>
        <taxon>Psylloidea</taxon>
        <taxon>Psyllidae</taxon>
        <taxon>Psyllinae</taxon>
        <taxon>Cacopsylla</taxon>
    </lineage>
</organism>
<sequence>MTSPLPSPDHQHQVFLLDRMLLTFLGNPSLATLQDSLLATILTTMQHLPLRKVMKKNTHPACQNVSFQHQPRTHQLNPTMLASSRNHLLQHPKSCLDVLFSSSFASHLST</sequence>
<dbReference type="EMBL" id="HBUF01628399">
    <property type="protein sequence ID" value="CAG6782650.1"/>
    <property type="molecule type" value="Transcribed_RNA"/>
</dbReference>
<proteinExistence type="predicted"/>
<name>A0A8D9DRX0_9HEMI</name>